<organism evidence="1 2">
    <name type="scientific">Acinetobacter bereziniae</name>
    <name type="common">Acinetobacter genomosp. 10</name>
    <dbReference type="NCBI Taxonomy" id="106648"/>
    <lineage>
        <taxon>Bacteria</taxon>
        <taxon>Pseudomonadati</taxon>
        <taxon>Pseudomonadota</taxon>
        <taxon>Gammaproteobacteria</taxon>
        <taxon>Moraxellales</taxon>
        <taxon>Moraxellaceae</taxon>
        <taxon>Acinetobacter</taxon>
    </lineage>
</organism>
<sequence length="59" mass="6748">MTLSHPENFFHIAATAQIAYAETVENEQYRVGAYFITLHPQDKVKLAECIQQNTILSHD</sequence>
<gene>
    <name evidence="1" type="ORF">GAK29_03335</name>
</gene>
<dbReference type="Proteomes" id="UP000490535">
    <property type="component" value="Unassembled WGS sequence"/>
</dbReference>
<evidence type="ECO:0000313" key="1">
    <source>
        <dbReference type="EMBL" id="KAF1021764.1"/>
    </source>
</evidence>
<accession>A0A833PE34</accession>
<name>A0A833PE34_ACIBZ</name>
<evidence type="ECO:0000313" key="2">
    <source>
        <dbReference type="Proteomes" id="UP000490535"/>
    </source>
</evidence>
<protein>
    <submittedName>
        <fullName evidence="1">Uncharacterized protein</fullName>
    </submittedName>
</protein>
<comment type="caution">
    <text evidence="1">The sequence shown here is derived from an EMBL/GenBank/DDBJ whole genome shotgun (WGS) entry which is preliminary data.</text>
</comment>
<reference evidence="2" key="1">
    <citation type="journal article" date="2020" name="MBio">
        <title>Horizontal gene transfer to a defensive symbiont with a reduced genome amongst a multipartite beetle microbiome.</title>
        <authorList>
            <person name="Waterworth S.C."/>
            <person name="Florez L.V."/>
            <person name="Rees E.R."/>
            <person name="Hertweck C."/>
            <person name="Kaltenpoth M."/>
            <person name="Kwan J.C."/>
        </authorList>
    </citation>
    <scope>NUCLEOTIDE SEQUENCE [LARGE SCALE GENOMIC DNA]</scope>
</reference>
<proteinExistence type="predicted"/>
<dbReference type="AlphaFoldDB" id="A0A833PE34"/>
<dbReference type="EMBL" id="WNDP01000102">
    <property type="protein sequence ID" value="KAF1021764.1"/>
    <property type="molecule type" value="Genomic_DNA"/>
</dbReference>